<reference evidence="5" key="2">
    <citation type="journal article" date="2021" name="PeerJ">
        <title>Extensive microbial diversity within the chicken gut microbiome revealed by metagenomics and culture.</title>
        <authorList>
            <person name="Gilroy R."/>
            <person name="Ravi A."/>
            <person name="Getino M."/>
            <person name="Pursley I."/>
            <person name="Horton D.L."/>
            <person name="Alikhan N.F."/>
            <person name="Baker D."/>
            <person name="Gharbi K."/>
            <person name="Hall N."/>
            <person name="Watson M."/>
            <person name="Adriaenssens E.M."/>
            <person name="Foster-Nyarko E."/>
            <person name="Jarju S."/>
            <person name="Secka A."/>
            <person name="Antonio M."/>
            <person name="Oren A."/>
            <person name="Chaudhuri R.R."/>
            <person name="La Ragione R."/>
            <person name="Hildebrand F."/>
            <person name="Pallen M.J."/>
        </authorList>
    </citation>
    <scope>NUCLEOTIDE SEQUENCE</scope>
    <source>
        <strain evidence="5">ChiSjej6B24-2974</strain>
    </source>
</reference>
<evidence type="ECO:0000256" key="3">
    <source>
        <dbReference type="ARBA" id="ARBA00023163"/>
    </source>
</evidence>
<proteinExistence type="predicted"/>
<dbReference type="Gene3D" id="3.40.50.2300">
    <property type="match status" value="2"/>
</dbReference>
<dbReference type="SUPFAM" id="SSF47413">
    <property type="entry name" value="lambda repressor-like DNA-binding domains"/>
    <property type="match status" value="1"/>
</dbReference>
<reference evidence="5" key="1">
    <citation type="submission" date="2020-10" db="EMBL/GenBank/DDBJ databases">
        <authorList>
            <person name="Gilroy R."/>
        </authorList>
    </citation>
    <scope>NUCLEOTIDE SEQUENCE</scope>
    <source>
        <strain evidence="5">ChiSjej6B24-2974</strain>
    </source>
</reference>
<dbReference type="GO" id="GO:0003700">
    <property type="term" value="F:DNA-binding transcription factor activity"/>
    <property type="evidence" value="ECO:0007669"/>
    <property type="project" value="TreeGrafter"/>
</dbReference>
<dbReference type="InterPro" id="IPR046335">
    <property type="entry name" value="LacI/GalR-like_sensor"/>
</dbReference>
<dbReference type="PANTHER" id="PTHR30146">
    <property type="entry name" value="LACI-RELATED TRANSCRIPTIONAL REPRESSOR"/>
    <property type="match status" value="1"/>
</dbReference>
<evidence type="ECO:0000259" key="4">
    <source>
        <dbReference type="PROSITE" id="PS50932"/>
    </source>
</evidence>
<dbReference type="PROSITE" id="PS50932">
    <property type="entry name" value="HTH_LACI_2"/>
    <property type="match status" value="1"/>
</dbReference>
<keyword evidence="3" id="KW-0804">Transcription</keyword>
<gene>
    <name evidence="5" type="ORF">IAA52_13345</name>
</gene>
<dbReference type="InterPro" id="IPR010982">
    <property type="entry name" value="Lambda_DNA-bd_dom_sf"/>
</dbReference>
<dbReference type="CDD" id="cd06267">
    <property type="entry name" value="PBP1_LacI_sugar_binding-like"/>
    <property type="match status" value="1"/>
</dbReference>
<protein>
    <submittedName>
        <fullName evidence="5">LacI family DNA-binding transcriptional regulator</fullName>
    </submittedName>
</protein>
<accession>A0A9D0ZPK1</accession>
<dbReference type="Gene3D" id="1.10.260.40">
    <property type="entry name" value="lambda repressor-like DNA-binding domains"/>
    <property type="match status" value="1"/>
</dbReference>
<evidence type="ECO:0000256" key="1">
    <source>
        <dbReference type="ARBA" id="ARBA00023015"/>
    </source>
</evidence>
<name>A0A9D0ZPK1_9FIRM</name>
<dbReference type="AlphaFoldDB" id="A0A9D0ZPK1"/>
<dbReference type="GO" id="GO:0000976">
    <property type="term" value="F:transcription cis-regulatory region binding"/>
    <property type="evidence" value="ECO:0007669"/>
    <property type="project" value="TreeGrafter"/>
</dbReference>
<dbReference type="Proteomes" id="UP000824260">
    <property type="component" value="Unassembled WGS sequence"/>
</dbReference>
<feature type="domain" description="HTH lacI-type" evidence="4">
    <location>
        <begin position="8"/>
        <end position="62"/>
    </location>
</feature>
<dbReference type="EMBL" id="DVFZ01000122">
    <property type="protein sequence ID" value="HIQ84069.1"/>
    <property type="molecule type" value="Genomic_DNA"/>
</dbReference>
<dbReference type="Pfam" id="PF13377">
    <property type="entry name" value="Peripla_BP_3"/>
    <property type="match status" value="1"/>
</dbReference>
<comment type="caution">
    <text evidence="5">The sequence shown here is derived from an EMBL/GenBank/DDBJ whole genome shotgun (WGS) entry which is preliminary data.</text>
</comment>
<keyword evidence="2 5" id="KW-0238">DNA-binding</keyword>
<dbReference type="SUPFAM" id="SSF53822">
    <property type="entry name" value="Periplasmic binding protein-like I"/>
    <property type="match status" value="1"/>
</dbReference>
<dbReference type="SMART" id="SM00354">
    <property type="entry name" value="HTH_LACI"/>
    <property type="match status" value="1"/>
</dbReference>
<organism evidence="5 6">
    <name type="scientific">Candidatus Pullichristensenella stercorigallinarum</name>
    <dbReference type="NCBI Taxonomy" id="2840909"/>
    <lineage>
        <taxon>Bacteria</taxon>
        <taxon>Bacillati</taxon>
        <taxon>Bacillota</taxon>
        <taxon>Clostridia</taxon>
        <taxon>Candidatus Pullichristensenella</taxon>
    </lineage>
</organism>
<keyword evidence="1" id="KW-0805">Transcription regulation</keyword>
<evidence type="ECO:0000313" key="6">
    <source>
        <dbReference type="Proteomes" id="UP000824260"/>
    </source>
</evidence>
<dbReference type="PANTHER" id="PTHR30146:SF109">
    <property type="entry name" value="HTH-TYPE TRANSCRIPTIONAL REGULATOR GALS"/>
    <property type="match status" value="1"/>
</dbReference>
<dbReference type="Pfam" id="PF00356">
    <property type="entry name" value="LacI"/>
    <property type="match status" value="1"/>
</dbReference>
<evidence type="ECO:0000256" key="2">
    <source>
        <dbReference type="ARBA" id="ARBA00023125"/>
    </source>
</evidence>
<sequence length="333" mass="36511">MGKASNRVTLKQIADRTGFSVITVSKALRDCDDIALRTRAAIRAAANEMGYVMNGAANALRSGRSMCIALSVVDITNSFWSLFAKHAEEIAREHGYSMIILNIDMCAQTERNAIRTALRQGVDGMLIDPSHGYLENVKMLEQARVPFVILEHPPVAASMNSATCDHMGGAYLAATYMASRGCRKILFLNLEHFPWRRDSFEQGLVDSGLSVAENMVFHRLTSVQGETYDILTEELARHPDIDSIFAFNDAVAYDAICSLKKLGKGVPKDIRVVGNGDTESFLSIPVSLTSLHSSPIRLADEAMKLLLDNLSSEEPVPPKHVVLPVTLTVRDSC</sequence>
<evidence type="ECO:0000313" key="5">
    <source>
        <dbReference type="EMBL" id="HIQ84069.1"/>
    </source>
</evidence>
<dbReference type="InterPro" id="IPR000843">
    <property type="entry name" value="HTH_LacI"/>
</dbReference>
<dbReference type="InterPro" id="IPR028082">
    <property type="entry name" value="Peripla_BP_I"/>
</dbReference>